<comment type="caution">
    <text evidence="1">The sequence shown here is derived from an EMBL/GenBank/DDBJ whole genome shotgun (WGS) entry which is preliminary data.</text>
</comment>
<reference evidence="1 2" key="1">
    <citation type="submission" date="2017-08" db="EMBL/GenBank/DDBJ databases">
        <title>Reclassification of Bisgaard taxon 37 and 44.</title>
        <authorList>
            <person name="Christensen H."/>
        </authorList>
    </citation>
    <scope>NUCLEOTIDE SEQUENCE [LARGE SCALE GENOMIC DNA]</scope>
    <source>
        <strain evidence="1 2">B96_3</strain>
    </source>
</reference>
<dbReference type="EMBL" id="NRHC01000002">
    <property type="protein sequence ID" value="RIY34475.1"/>
    <property type="molecule type" value="Genomic_DNA"/>
</dbReference>
<gene>
    <name evidence="1" type="ORF">CKF54_00325</name>
</gene>
<protein>
    <submittedName>
        <fullName evidence="1">Uncharacterized protein</fullName>
    </submittedName>
</protein>
<name>A0A3A1Y9W9_9GAMM</name>
<organism evidence="1 2">
    <name type="scientific">Psittacicella hinzii</name>
    <dbReference type="NCBI Taxonomy" id="2028575"/>
    <lineage>
        <taxon>Bacteria</taxon>
        <taxon>Pseudomonadati</taxon>
        <taxon>Pseudomonadota</taxon>
        <taxon>Gammaproteobacteria</taxon>
        <taxon>Pasteurellales</taxon>
        <taxon>Psittacicellaceae</taxon>
        <taxon>Psittacicella</taxon>
    </lineage>
</organism>
<dbReference type="AlphaFoldDB" id="A0A3A1Y9W9"/>
<evidence type="ECO:0000313" key="1">
    <source>
        <dbReference type="EMBL" id="RIY34475.1"/>
    </source>
</evidence>
<dbReference type="RefSeq" id="WP_119524216.1">
    <property type="nucleotide sequence ID" value="NZ_NRHC01000002.1"/>
</dbReference>
<accession>A0A3A1Y9W9</accession>
<proteinExistence type="predicted"/>
<keyword evidence="2" id="KW-1185">Reference proteome</keyword>
<evidence type="ECO:0000313" key="2">
    <source>
        <dbReference type="Proteomes" id="UP000265691"/>
    </source>
</evidence>
<sequence>MEKVIDFIEEIFSYSIEEMAIQLLKRNNRRVSTYIKYRQLLNFLITEKVKEKLYAGKEEDEELHRLLGIGLANYIADNYKEDYDDFVNSLEDYICKNFQQLRRALSLHCKFSLIEYGILLEDREYKPS</sequence>
<dbReference type="Proteomes" id="UP000265691">
    <property type="component" value="Unassembled WGS sequence"/>
</dbReference>